<name>A0AC60QYV1_IXOPE</name>
<gene>
    <name evidence="1" type="ORF">HPB47_013402</name>
</gene>
<keyword evidence="2" id="KW-1185">Reference proteome</keyword>
<protein>
    <submittedName>
        <fullName evidence="1">Uncharacterized protein</fullName>
    </submittedName>
</protein>
<proteinExistence type="predicted"/>
<comment type="caution">
    <text evidence="1">The sequence shown here is derived from an EMBL/GenBank/DDBJ whole genome shotgun (WGS) entry which is preliminary data.</text>
</comment>
<dbReference type="Proteomes" id="UP000805193">
    <property type="component" value="Unassembled WGS sequence"/>
</dbReference>
<evidence type="ECO:0000313" key="1">
    <source>
        <dbReference type="EMBL" id="KAG0444769.1"/>
    </source>
</evidence>
<organism evidence="1 2">
    <name type="scientific">Ixodes persulcatus</name>
    <name type="common">Taiga tick</name>
    <dbReference type="NCBI Taxonomy" id="34615"/>
    <lineage>
        <taxon>Eukaryota</taxon>
        <taxon>Metazoa</taxon>
        <taxon>Ecdysozoa</taxon>
        <taxon>Arthropoda</taxon>
        <taxon>Chelicerata</taxon>
        <taxon>Arachnida</taxon>
        <taxon>Acari</taxon>
        <taxon>Parasitiformes</taxon>
        <taxon>Ixodida</taxon>
        <taxon>Ixodoidea</taxon>
        <taxon>Ixodidae</taxon>
        <taxon>Ixodinae</taxon>
        <taxon>Ixodes</taxon>
    </lineage>
</organism>
<evidence type="ECO:0000313" key="2">
    <source>
        <dbReference type="Proteomes" id="UP000805193"/>
    </source>
</evidence>
<sequence length="113" mass="11792">MAVRGFPVSGEKGILVVEPSPGGPAPRTESRATQFSLEDLAGPSQAPKQPAGKQGAPGTLWSSQAEGPPSQDAEPISREVQQPFPCSEALIFCRHLSCTIFSAHDAINAALII</sequence>
<accession>A0AC60QYV1</accession>
<dbReference type="EMBL" id="JABSTQ010001501">
    <property type="protein sequence ID" value="KAG0444769.1"/>
    <property type="molecule type" value="Genomic_DNA"/>
</dbReference>
<reference evidence="1 2" key="1">
    <citation type="journal article" date="2020" name="Cell">
        <title>Large-Scale Comparative Analyses of Tick Genomes Elucidate Their Genetic Diversity and Vector Capacities.</title>
        <authorList>
            <consortium name="Tick Genome and Microbiome Consortium (TIGMIC)"/>
            <person name="Jia N."/>
            <person name="Wang J."/>
            <person name="Shi W."/>
            <person name="Du L."/>
            <person name="Sun Y."/>
            <person name="Zhan W."/>
            <person name="Jiang J.F."/>
            <person name="Wang Q."/>
            <person name="Zhang B."/>
            <person name="Ji P."/>
            <person name="Bell-Sakyi L."/>
            <person name="Cui X.M."/>
            <person name="Yuan T.T."/>
            <person name="Jiang B.G."/>
            <person name="Yang W.F."/>
            <person name="Lam T.T."/>
            <person name="Chang Q.C."/>
            <person name="Ding S.J."/>
            <person name="Wang X.J."/>
            <person name="Zhu J.G."/>
            <person name="Ruan X.D."/>
            <person name="Zhao L."/>
            <person name="Wei J.T."/>
            <person name="Ye R.Z."/>
            <person name="Que T.C."/>
            <person name="Du C.H."/>
            <person name="Zhou Y.H."/>
            <person name="Cheng J.X."/>
            <person name="Dai P.F."/>
            <person name="Guo W.B."/>
            <person name="Han X.H."/>
            <person name="Huang E.J."/>
            <person name="Li L.F."/>
            <person name="Wei W."/>
            <person name="Gao Y.C."/>
            <person name="Liu J.Z."/>
            <person name="Shao H.Z."/>
            <person name="Wang X."/>
            <person name="Wang C.C."/>
            <person name="Yang T.C."/>
            <person name="Huo Q.B."/>
            <person name="Li W."/>
            <person name="Chen H.Y."/>
            <person name="Chen S.E."/>
            <person name="Zhou L.G."/>
            <person name="Ni X.B."/>
            <person name="Tian J.H."/>
            <person name="Sheng Y."/>
            <person name="Liu T."/>
            <person name="Pan Y.S."/>
            <person name="Xia L.Y."/>
            <person name="Li J."/>
            <person name="Zhao F."/>
            <person name="Cao W.C."/>
        </authorList>
    </citation>
    <scope>NUCLEOTIDE SEQUENCE [LARGE SCALE GENOMIC DNA]</scope>
    <source>
        <strain evidence="1">Iper-2018</strain>
    </source>
</reference>